<evidence type="ECO:0000256" key="1">
    <source>
        <dbReference type="ARBA" id="ARBA00022801"/>
    </source>
</evidence>
<keyword evidence="1 3" id="KW-0378">Hydrolase</keyword>
<dbReference type="InterPro" id="IPR001661">
    <property type="entry name" value="Glyco_hydro_37"/>
</dbReference>
<gene>
    <name evidence="3" type="primary">treF</name>
    <name evidence="3" type="ORF">CUR86_06975</name>
</gene>
<evidence type="ECO:0000256" key="2">
    <source>
        <dbReference type="ARBA" id="ARBA00023295"/>
    </source>
</evidence>
<keyword evidence="2 3" id="KW-0326">Glycosidase</keyword>
<dbReference type="NCBIfam" id="NF009774">
    <property type="entry name" value="PRK13271.1"/>
    <property type="match status" value="1"/>
</dbReference>
<dbReference type="PROSITE" id="PS00927">
    <property type="entry name" value="TREHALASE_1"/>
    <property type="match status" value="1"/>
</dbReference>
<dbReference type="SUPFAM" id="SSF48208">
    <property type="entry name" value="Six-hairpin glycosidases"/>
    <property type="match status" value="1"/>
</dbReference>
<dbReference type="PANTHER" id="PTHR23403">
    <property type="entry name" value="TREHALASE"/>
    <property type="match status" value="1"/>
</dbReference>
<accession>A0ABT6I3F7</accession>
<dbReference type="Proteomes" id="UP001162135">
    <property type="component" value="Unassembled WGS sequence"/>
</dbReference>
<reference evidence="3" key="1">
    <citation type="journal article" date="2015" name="Antonie Van Leeuwenhoek">
        <title>Comparative 16S rRNA signatures and multilocus sequence analysis for the genus Salinicola and description of Salinicola acroporae sp. nov., isolated from coral Acropora digitifera.</title>
        <authorList>
            <person name="Lepcha R.T."/>
            <person name="Poddar A."/>
            <person name="Schumann P."/>
            <person name="Das S.K."/>
        </authorList>
    </citation>
    <scope>NUCLEOTIDE SEQUENCE</scope>
    <source>
        <strain evidence="3">S4-41</strain>
    </source>
</reference>
<proteinExistence type="predicted"/>
<evidence type="ECO:0000313" key="3">
    <source>
        <dbReference type="EMBL" id="MDH4572228.1"/>
    </source>
</evidence>
<evidence type="ECO:0000313" key="4">
    <source>
        <dbReference type="Proteomes" id="UP001162135"/>
    </source>
</evidence>
<dbReference type="InterPro" id="IPR018232">
    <property type="entry name" value="Glyco_hydro_37_CS"/>
</dbReference>
<dbReference type="PANTHER" id="PTHR23403:SF8">
    <property type="entry name" value="CYTOPLASMIC TREHALASE"/>
    <property type="match status" value="1"/>
</dbReference>
<dbReference type="PRINTS" id="PR00744">
    <property type="entry name" value="GLHYDRLASE37"/>
</dbReference>
<name>A0ABT6I3F7_9GAMM</name>
<dbReference type="PROSITE" id="PS00928">
    <property type="entry name" value="TREHALASE_2"/>
    <property type="match status" value="1"/>
</dbReference>
<dbReference type="GO" id="GO:0004555">
    <property type="term" value="F:alpha,alpha-trehalase activity"/>
    <property type="evidence" value="ECO:0007669"/>
    <property type="project" value="UniProtKB-EC"/>
</dbReference>
<dbReference type="Pfam" id="PF01204">
    <property type="entry name" value="Trehalase"/>
    <property type="match status" value="1"/>
</dbReference>
<dbReference type="EC" id="3.2.1.28" evidence="3"/>
<dbReference type="NCBIfam" id="NF009773">
    <property type="entry name" value="PRK13270.1"/>
    <property type="match status" value="1"/>
</dbReference>
<keyword evidence="4" id="KW-1185">Reference proteome</keyword>
<sequence length="523" mass="60348">MQGNRHARQLSDVIRERLLDRRRGGHPHDRFGELFEAVALAHIFEDSKTFADSIPRQPPAEIMEAYEQQRRQVGFDLAVFVSDHFYSDMVPGRGYEARPEHDLIEHIDNLWPVLTRNSRQHPRWSSLLALCHDYVVPGGRFREYYYWDSYFTMLGLAASGENHLMCAVTDNCADLIMRYGHMPNGNRTYYLSRSQLPLFSMMVELTERQGLRKAVDYLPQLEREYAFWMDGEEILAPGESHRRCVRLDDECRLNRHWDDRATPREESFREDVEISRRAARPAEALFRDLRAGAESGWDFSGRWLEDVTDLSTIRTTHFITPELNALLFHLEQTLCRLHTATGDDARAGEFRRRSLRRQAAMDKYLWSDTRGAYYDYDFVRGQSSVHLTAACVAPLFVGAASDAQAERVANIIANRLVTPGGLATTEITDSQQQWDHPNGWAPLQWMAIEGLRRYGFTELADTIADRWLALVEELYRRESKLVEKYVLYPGADFATGGEYPLQDGFGWTNGVTRALIAQREGHQ</sequence>
<dbReference type="EMBL" id="PGFS01000001">
    <property type="protein sequence ID" value="MDH4572228.1"/>
    <property type="molecule type" value="Genomic_DNA"/>
</dbReference>
<dbReference type="Gene3D" id="1.50.10.10">
    <property type="match status" value="1"/>
</dbReference>
<dbReference type="RefSeq" id="WP_280337791.1">
    <property type="nucleotide sequence ID" value="NZ_PGFS01000001.1"/>
</dbReference>
<reference evidence="3" key="2">
    <citation type="submission" date="2017-11" db="EMBL/GenBank/DDBJ databases">
        <authorList>
            <person name="Das S.K."/>
        </authorList>
    </citation>
    <scope>NUCLEOTIDE SEQUENCE</scope>
    <source>
        <strain evidence="3">S4-41</strain>
    </source>
</reference>
<dbReference type="InterPro" id="IPR012341">
    <property type="entry name" value="6hp_glycosidase-like_sf"/>
</dbReference>
<dbReference type="InterPro" id="IPR008928">
    <property type="entry name" value="6-hairpin_glycosidase_sf"/>
</dbReference>
<comment type="caution">
    <text evidence="3">The sequence shown here is derived from an EMBL/GenBank/DDBJ whole genome shotgun (WGS) entry which is preliminary data.</text>
</comment>
<organism evidence="3 4">
    <name type="scientific">Salinicola acroporae</name>
    <dbReference type="NCBI Taxonomy" id="1541440"/>
    <lineage>
        <taxon>Bacteria</taxon>
        <taxon>Pseudomonadati</taxon>
        <taxon>Pseudomonadota</taxon>
        <taxon>Gammaproteobacteria</taxon>
        <taxon>Oceanospirillales</taxon>
        <taxon>Halomonadaceae</taxon>
        <taxon>Salinicola</taxon>
    </lineage>
</organism>
<protein>
    <submittedName>
        <fullName evidence="3">Alpha,alpha-trehalase</fullName>
        <ecNumber evidence="3">3.2.1.28</ecNumber>
    </submittedName>
</protein>